<dbReference type="Proteomes" id="UP000001554">
    <property type="component" value="Chromosome 19"/>
</dbReference>
<feature type="compositionally biased region" description="Polar residues" evidence="1">
    <location>
        <begin position="1"/>
        <end position="18"/>
    </location>
</feature>
<reference evidence="3" key="2">
    <citation type="submission" date="2025-08" db="UniProtKB">
        <authorList>
            <consortium name="RefSeq"/>
        </authorList>
    </citation>
    <scope>IDENTIFICATION</scope>
    <source>
        <strain evidence="3">S238N-H82</strain>
        <tissue evidence="3">Testes</tissue>
    </source>
</reference>
<feature type="region of interest" description="Disordered" evidence="1">
    <location>
        <begin position="1"/>
        <end position="27"/>
    </location>
</feature>
<keyword evidence="2" id="KW-1185">Reference proteome</keyword>
<gene>
    <name evidence="3" type="primary">LOC118406480</name>
</gene>
<dbReference type="KEGG" id="bfo:118406480"/>
<evidence type="ECO:0000313" key="3">
    <source>
        <dbReference type="RefSeq" id="XP_035662428.1"/>
    </source>
</evidence>
<sequence>MSPTTEFQLQKDASTTPVKTPASGYNREYRTSQTTLSLLQTIQRMKDRVGELLVEETSSEDVLTTAESIKNMFLRDSFLHLTNSSSEFPLEVVRHGFITFDKTVMFLIASNSK</sequence>
<proteinExistence type="predicted"/>
<dbReference type="RefSeq" id="XP_035662428.1">
    <property type="nucleotide sequence ID" value="XM_035806535.1"/>
</dbReference>
<evidence type="ECO:0000313" key="2">
    <source>
        <dbReference type="Proteomes" id="UP000001554"/>
    </source>
</evidence>
<accession>A0A9J7KJW5</accession>
<name>A0A9J7KJW5_BRAFL</name>
<dbReference type="GeneID" id="118406480"/>
<evidence type="ECO:0000256" key="1">
    <source>
        <dbReference type="SAM" id="MobiDB-lite"/>
    </source>
</evidence>
<protein>
    <submittedName>
        <fullName evidence="3">Uncharacterized protein LOC118406480</fullName>
    </submittedName>
</protein>
<dbReference type="AlphaFoldDB" id="A0A9J7KJW5"/>
<reference evidence="2" key="1">
    <citation type="journal article" date="2020" name="Nat. Ecol. Evol.">
        <title>Deeply conserved synteny resolves early events in vertebrate evolution.</title>
        <authorList>
            <person name="Simakov O."/>
            <person name="Marletaz F."/>
            <person name="Yue J.X."/>
            <person name="O'Connell B."/>
            <person name="Jenkins J."/>
            <person name="Brandt A."/>
            <person name="Calef R."/>
            <person name="Tung C.H."/>
            <person name="Huang T.K."/>
            <person name="Schmutz J."/>
            <person name="Satoh N."/>
            <person name="Yu J.K."/>
            <person name="Putnam N.H."/>
            <person name="Green R.E."/>
            <person name="Rokhsar D.S."/>
        </authorList>
    </citation>
    <scope>NUCLEOTIDE SEQUENCE [LARGE SCALE GENOMIC DNA]</scope>
    <source>
        <strain evidence="2">S238N-H82</strain>
    </source>
</reference>
<organism evidence="2 3">
    <name type="scientific">Branchiostoma floridae</name>
    <name type="common">Florida lancelet</name>
    <name type="synonym">Amphioxus</name>
    <dbReference type="NCBI Taxonomy" id="7739"/>
    <lineage>
        <taxon>Eukaryota</taxon>
        <taxon>Metazoa</taxon>
        <taxon>Chordata</taxon>
        <taxon>Cephalochordata</taxon>
        <taxon>Leptocardii</taxon>
        <taxon>Amphioxiformes</taxon>
        <taxon>Branchiostomatidae</taxon>
        <taxon>Branchiostoma</taxon>
    </lineage>
</organism>